<dbReference type="Pfam" id="PF06094">
    <property type="entry name" value="GGACT"/>
    <property type="match status" value="1"/>
</dbReference>
<protein>
    <recommendedName>
        <fullName evidence="3">Putative gamma-glutamylcyclotransferase</fullName>
    </recommendedName>
</protein>
<dbReference type="EMBL" id="JAZHXI010000014">
    <property type="protein sequence ID" value="KAL2064458.1"/>
    <property type="molecule type" value="Genomic_DNA"/>
</dbReference>
<evidence type="ECO:0000256" key="3">
    <source>
        <dbReference type="ARBA" id="ARBA00030602"/>
    </source>
</evidence>
<keyword evidence="6" id="KW-1185">Reference proteome</keyword>
<reference evidence="5 6" key="1">
    <citation type="journal article" date="2024" name="Commun. Biol.">
        <title>Comparative genomic analysis of thermophilic fungi reveals convergent evolutionary adaptations and gene losses.</title>
        <authorList>
            <person name="Steindorff A.S."/>
            <person name="Aguilar-Pontes M.V."/>
            <person name="Robinson A.J."/>
            <person name="Andreopoulos B."/>
            <person name="LaButti K."/>
            <person name="Kuo A."/>
            <person name="Mondo S."/>
            <person name="Riley R."/>
            <person name="Otillar R."/>
            <person name="Haridas S."/>
            <person name="Lipzen A."/>
            <person name="Grimwood J."/>
            <person name="Schmutz J."/>
            <person name="Clum A."/>
            <person name="Reid I.D."/>
            <person name="Moisan M.C."/>
            <person name="Butler G."/>
            <person name="Nguyen T.T.M."/>
            <person name="Dewar K."/>
            <person name="Conant G."/>
            <person name="Drula E."/>
            <person name="Henrissat B."/>
            <person name="Hansel C."/>
            <person name="Singer S."/>
            <person name="Hutchinson M.I."/>
            <person name="de Vries R.P."/>
            <person name="Natvig D.O."/>
            <person name="Powell A.J."/>
            <person name="Tsang A."/>
            <person name="Grigoriev I.V."/>
        </authorList>
    </citation>
    <scope>NUCLEOTIDE SEQUENCE [LARGE SCALE GENOMIC DNA]</scope>
    <source>
        <strain evidence="5 6">CBS 494.80</strain>
    </source>
</reference>
<dbReference type="InterPro" id="IPR013024">
    <property type="entry name" value="GGCT-like"/>
</dbReference>
<sequence length="301" mass="33622">MDVFDELENLAISAAYEEPAEDEHSSTHDPNYATINMWQDRFGYTYDEAAALIDITKSATKTSAQQAMLTPSQARTIYLLKLDGPLSTPAKVQIAANLPLIPESHIGSSDDGTSTFCMVDGHAKVAIETWLSAQNKGFRPLFVPYGRAYKELSSSSLYPTLGIDTTLPQFRPQDPQLFDHVPCFGQAQDQFPVWYFFYGTLASESKLCSLLDLPEHNVPVLYEANVTGGKMETWGNGKYNALVNGEESIRVHGWAYQVMSEEHEDALRKYETEAYEVVKCEIEMDGKTVQGRTFRFVGAID</sequence>
<dbReference type="SUPFAM" id="SSF110857">
    <property type="entry name" value="Gamma-glutamyl cyclotransferase-like"/>
    <property type="match status" value="1"/>
</dbReference>
<keyword evidence="2" id="KW-0808">Transferase</keyword>
<dbReference type="Proteomes" id="UP001595075">
    <property type="component" value="Unassembled WGS sequence"/>
</dbReference>
<organism evidence="5 6">
    <name type="scientific">Oculimacula yallundae</name>
    <dbReference type="NCBI Taxonomy" id="86028"/>
    <lineage>
        <taxon>Eukaryota</taxon>
        <taxon>Fungi</taxon>
        <taxon>Dikarya</taxon>
        <taxon>Ascomycota</taxon>
        <taxon>Pezizomycotina</taxon>
        <taxon>Leotiomycetes</taxon>
        <taxon>Helotiales</taxon>
        <taxon>Ploettnerulaceae</taxon>
        <taxon>Oculimacula</taxon>
    </lineage>
</organism>
<proteinExistence type="inferred from homology"/>
<evidence type="ECO:0000313" key="5">
    <source>
        <dbReference type="EMBL" id="KAL2064458.1"/>
    </source>
</evidence>
<name>A0ABR4C3J5_9HELO</name>
<evidence type="ECO:0000256" key="1">
    <source>
        <dbReference type="ARBA" id="ARBA00008861"/>
    </source>
</evidence>
<dbReference type="InterPro" id="IPR036568">
    <property type="entry name" value="GGCT-like_sf"/>
</dbReference>
<feature type="domain" description="Gamma-glutamylcyclotransferase AIG2-like" evidence="4">
    <location>
        <begin position="195"/>
        <end position="294"/>
    </location>
</feature>
<dbReference type="InterPro" id="IPR045038">
    <property type="entry name" value="AIG2-like"/>
</dbReference>
<gene>
    <name evidence="5" type="ORF">VTL71DRAFT_4952</name>
</gene>
<comment type="caution">
    <text evidence="5">The sequence shown here is derived from an EMBL/GenBank/DDBJ whole genome shotgun (WGS) entry which is preliminary data.</text>
</comment>
<comment type="similarity">
    <text evidence="1">Belongs to the gamma-glutamylcyclotransferase family.</text>
</comment>
<dbReference type="PANTHER" id="PTHR31544:SF4">
    <property type="entry name" value="GAMMA-GLUTAMYLCYCLOTRANSFERASE-RELATED"/>
    <property type="match status" value="1"/>
</dbReference>
<evidence type="ECO:0000256" key="2">
    <source>
        <dbReference type="ARBA" id="ARBA00022679"/>
    </source>
</evidence>
<dbReference type="PANTHER" id="PTHR31544">
    <property type="entry name" value="AIG2-LIKE PROTEIN D"/>
    <property type="match status" value="1"/>
</dbReference>
<accession>A0ABR4C3J5</accession>
<evidence type="ECO:0000259" key="4">
    <source>
        <dbReference type="Pfam" id="PF06094"/>
    </source>
</evidence>
<dbReference type="CDD" id="cd06661">
    <property type="entry name" value="GGCT_like"/>
    <property type="match status" value="1"/>
</dbReference>
<dbReference type="Gene3D" id="3.10.490.10">
    <property type="entry name" value="Gamma-glutamyl cyclotransferase-like"/>
    <property type="match status" value="1"/>
</dbReference>
<evidence type="ECO:0000313" key="6">
    <source>
        <dbReference type="Proteomes" id="UP001595075"/>
    </source>
</evidence>
<dbReference type="InterPro" id="IPR009288">
    <property type="entry name" value="AIG2-like_dom"/>
</dbReference>